<protein>
    <submittedName>
        <fullName evidence="2">Uncharacterized protein</fullName>
    </submittedName>
</protein>
<keyword evidence="1" id="KW-0472">Membrane</keyword>
<organism evidence="2 3">
    <name type="scientific">Kribbella deserti</name>
    <dbReference type="NCBI Taxonomy" id="1926257"/>
    <lineage>
        <taxon>Bacteria</taxon>
        <taxon>Bacillati</taxon>
        <taxon>Actinomycetota</taxon>
        <taxon>Actinomycetes</taxon>
        <taxon>Propionibacteriales</taxon>
        <taxon>Kribbellaceae</taxon>
        <taxon>Kribbella</taxon>
    </lineage>
</organism>
<evidence type="ECO:0000313" key="3">
    <source>
        <dbReference type="Proteomes" id="UP001589890"/>
    </source>
</evidence>
<proteinExistence type="predicted"/>
<gene>
    <name evidence="2" type="ORF">ACFFGN_30990</name>
</gene>
<dbReference type="Proteomes" id="UP001589890">
    <property type="component" value="Unassembled WGS sequence"/>
</dbReference>
<dbReference type="RefSeq" id="WP_380054985.1">
    <property type="nucleotide sequence ID" value="NZ_JBHLTC010000039.1"/>
</dbReference>
<evidence type="ECO:0000256" key="1">
    <source>
        <dbReference type="SAM" id="Phobius"/>
    </source>
</evidence>
<evidence type="ECO:0000313" key="2">
    <source>
        <dbReference type="EMBL" id="MFC0628536.1"/>
    </source>
</evidence>
<keyword evidence="1" id="KW-0812">Transmembrane</keyword>
<comment type="caution">
    <text evidence="2">The sequence shown here is derived from an EMBL/GenBank/DDBJ whole genome shotgun (WGS) entry which is preliminary data.</text>
</comment>
<sequence length="41" mass="4708">MSTHLHMAILIGTGVGSFVLVACVNQVYVFLLRWRDKRTHH</sequence>
<keyword evidence="3" id="KW-1185">Reference proteome</keyword>
<keyword evidence="1" id="KW-1133">Transmembrane helix</keyword>
<reference evidence="2 3" key="1">
    <citation type="submission" date="2024-09" db="EMBL/GenBank/DDBJ databases">
        <authorList>
            <person name="Sun Q."/>
            <person name="Mori K."/>
        </authorList>
    </citation>
    <scope>NUCLEOTIDE SEQUENCE [LARGE SCALE GENOMIC DNA]</scope>
    <source>
        <strain evidence="2 3">CGMCC 1.15906</strain>
    </source>
</reference>
<name>A0ABV6QX16_9ACTN</name>
<accession>A0ABV6QX16</accession>
<feature type="transmembrane region" description="Helical" evidence="1">
    <location>
        <begin position="6"/>
        <end position="31"/>
    </location>
</feature>
<dbReference type="EMBL" id="JBHLTC010000039">
    <property type="protein sequence ID" value="MFC0628536.1"/>
    <property type="molecule type" value="Genomic_DNA"/>
</dbReference>